<evidence type="ECO:0000313" key="2">
    <source>
        <dbReference type="EMBL" id="CAJ0565383.1"/>
    </source>
</evidence>
<feature type="domain" description="BAG" evidence="1">
    <location>
        <begin position="89"/>
        <end position="168"/>
    </location>
</feature>
<name>A0AA36CAE7_9BILA</name>
<dbReference type="Proteomes" id="UP001177023">
    <property type="component" value="Unassembled WGS sequence"/>
</dbReference>
<dbReference type="AlphaFoldDB" id="A0AA36CAE7"/>
<dbReference type="SMART" id="SM00264">
    <property type="entry name" value="BAG"/>
    <property type="match status" value="1"/>
</dbReference>
<dbReference type="InterPro" id="IPR036533">
    <property type="entry name" value="BAG_dom_sf"/>
</dbReference>
<feature type="non-terminal residue" evidence="2">
    <location>
        <position position="1"/>
    </location>
</feature>
<dbReference type="GO" id="GO:0051087">
    <property type="term" value="F:protein-folding chaperone binding"/>
    <property type="evidence" value="ECO:0007669"/>
    <property type="project" value="InterPro"/>
</dbReference>
<comment type="caution">
    <text evidence="2">The sequence shown here is derived from an EMBL/GenBank/DDBJ whole genome shotgun (WGS) entry which is preliminary data.</text>
</comment>
<dbReference type="InterPro" id="IPR003103">
    <property type="entry name" value="BAG_domain"/>
</dbReference>
<proteinExistence type="predicted"/>
<accession>A0AA36CAE7</accession>
<dbReference type="SUPFAM" id="SSF63491">
    <property type="entry name" value="BAG domain"/>
    <property type="match status" value="1"/>
</dbReference>
<keyword evidence="3" id="KW-1185">Reference proteome</keyword>
<dbReference type="PROSITE" id="PS51035">
    <property type="entry name" value="BAG"/>
    <property type="match status" value="1"/>
</dbReference>
<gene>
    <name evidence="2" type="ORF">MSPICULIGERA_LOCUS4025</name>
</gene>
<reference evidence="2" key="1">
    <citation type="submission" date="2023-06" db="EMBL/GenBank/DDBJ databases">
        <authorList>
            <person name="Delattre M."/>
        </authorList>
    </citation>
    <scope>NUCLEOTIDE SEQUENCE</scope>
    <source>
        <strain evidence="2">AF72</strain>
    </source>
</reference>
<protein>
    <recommendedName>
        <fullName evidence="1">BAG domain-containing protein</fullName>
    </recommendedName>
</protein>
<evidence type="ECO:0000259" key="1">
    <source>
        <dbReference type="PROSITE" id="PS51035"/>
    </source>
</evidence>
<dbReference type="Gene3D" id="1.20.58.120">
    <property type="entry name" value="BAG domain"/>
    <property type="match status" value="1"/>
</dbReference>
<organism evidence="2 3">
    <name type="scientific">Mesorhabditis spiculigera</name>
    <dbReference type="NCBI Taxonomy" id="96644"/>
    <lineage>
        <taxon>Eukaryota</taxon>
        <taxon>Metazoa</taxon>
        <taxon>Ecdysozoa</taxon>
        <taxon>Nematoda</taxon>
        <taxon>Chromadorea</taxon>
        <taxon>Rhabditida</taxon>
        <taxon>Rhabditina</taxon>
        <taxon>Rhabditomorpha</taxon>
        <taxon>Rhabditoidea</taxon>
        <taxon>Rhabditidae</taxon>
        <taxon>Mesorhabditinae</taxon>
        <taxon>Mesorhabditis</taxon>
    </lineage>
</organism>
<dbReference type="EMBL" id="CATQJA010001031">
    <property type="protein sequence ID" value="CAJ0565383.1"/>
    <property type="molecule type" value="Genomic_DNA"/>
</dbReference>
<sequence>MRIQLRCNYIEQDIDISIGDESEEGSQAPRTLAEFRRAAAELYGLDPERIKFVHAAKMINEIEPGERLLSEFGFKRASVSETFAKLGVDLGELEKGFLEGSQRKEAIQKMDKRIRTFNEIGIRHLEGLDAIELTSEASTPSQVQRNREKRKALINGIDKLLNLNEKYNGS</sequence>
<evidence type="ECO:0000313" key="3">
    <source>
        <dbReference type="Proteomes" id="UP001177023"/>
    </source>
</evidence>